<dbReference type="AlphaFoldDB" id="A0A328Q1I1"/>
<evidence type="ECO:0000313" key="2">
    <source>
        <dbReference type="Proteomes" id="UP000248557"/>
    </source>
</evidence>
<dbReference type="RefSeq" id="WP_011406672.1">
    <property type="nucleotide sequence ID" value="NZ_CATZXA010000043.1"/>
</dbReference>
<evidence type="ECO:0000313" key="1">
    <source>
        <dbReference type="EMBL" id="RAP02864.1"/>
    </source>
</evidence>
<comment type="caution">
    <text evidence="1">The sequence shown here is derived from an EMBL/GenBank/DDBJ whole genome shotgun (WGS) entry which is preliminary data.</text>
</comment>
<dbReference type="OMA" id="RKENMVY"/>
<organism evidence="1 2">
    <name type="scientific">Methanosphaera stadtmanae</name>
    <dbReference type="NCBI Taxonomy" id="2317"/>
    <lineage>
        <taxon>Archaea</taxon>
        <taxon>Methanobacteriati</taxon>
        <taxon>Methanobacteriota</taxon>
        <taxon>Methanomada group</taxon>
        <taxon>Methanobacteria</taxon>
        <taxon>Methanobacteriales</taxon>
        <taxon>Methanobacteriaceae</taxon>
        <taxon>Methanosphaera</taxon>
    </lineage>
</organism>
<dbReference type="GeneID" id="3856081"/>
<protein>
    <submittedName>
        <fullName evidence="1">Uncharacterized protein</fullName>
    </submittedName>
</protein>
<proteinExistence type="predicted"/>
<reference evidence="1 2" key="1">
    <citation type="submission" date="2017-05" db="EMBL/GenBank/DDBJ databases">
        <title>Host range expansion of the Methanosphaera genus to humans and monogastric animals involves recent and extensive reduction in genome content.</title>
        <authorList>
            <person name="Hoedt E.C."/>
            <person name="Volmer J.G."/>
            <person name="Parks D.H."/>
            <person name="Rosewarne C.P."/>
            <person name="Denman S.E."/>
            <person name="Mcsweeney C.S."/>
            <person name="O Cuiv P."/>
            <person name="Hugenholtz P."/>
            <person name="Tyson G.W."/>
            <person name="Morrison M."/>
        </authorList>
    </citation>
    <scope>NUCLEOTIDE SEQUENCE [LARGE SCALE GENOMIC DNA]</scope>
    <source>
        <strain evidence="1 2">PA5</strain>
    </source>
</reference>
<accession>A0A328Q1I1</accession>
<dbReference type="Proteomes" id="UP000248557">
    <property type="component" value="Unassembled WGS sequence"/>
</dbReference>
<gene>
    <name evidence="1" type="ORF">CA615_05410</name>
</gene>
<dbReference type="EMBL" id="NGJK01000068">
    <property type="protein sequence ID" value="RAP02864.1"/>
    <property type="molecule type" value="Genomic_DNA"/>
</dbReference>
<name>A0A328Q1I1_9EURY</name>
<sequence>MQVITKNENKILLLIKNNLDKYPEKIPYNKIKDILELSETSLIDLLEALQEKNFIKLDSDAKEVHYIDLYLETKVVEDKSALKSYMLNKTEEDAYVIIQNVISKYNGYAPRYVLEGALLYGELELSPKRTYNITVSLENKNLLKKVKRADGEYYTI</sequence>